<dbReference type="Proteomes" id="UP000604475">
    <property type="component" value="Unassembled WGS sequence"/>
</dbReference>
<comment type="caution">
    <text evidence="6">The sequence shown here is derived from an EMBL/GenBank/DDBJ whole genome shotgun (WGS) entry which is preliminary data.</text>
</comment>
<evidence type="ECO:0000259" key="5">
    <source>
        <dbReference type="PROSITE" id="PS50977"/>
    </source>
</evidence>
<dbReference type="PROSITE" id="PS50977">
    <property type="entry name" value="HTH_TETR_2"/>
    <property type="match status" value="1"/>
</dbReference>
<evidence type="ECO:0000256" key="4">
    <source>
        <dbReference type="PROSITE-ProRule" id="PRU00335"/>
    </source>
</evidence>
<evidence type="ECO:0000313" key="6">
    <source>
        <dbReference type="EMBL" id="MBL7632660.1"/>
    </source>
</evidence>
<dbReference type="SUPFAM" id="SSF48498">
    <property type="entry name" value="Tetracyclin repressor-like, C-terminal domain"/>
    <property type="match status" value="1"/>
</dbReference>
<evidence type="ECO:0000256" key="1">
    <source>
        <dbReference type="ARBA" id="ARBA00023015"/>
    </source>
</evidence>
<dbReference type="AlphaFoldDB" id="A0A937RLX8"/>
<dbReference type="EMBL" id="JAEACQ010000345">
    <property type="protein sequence ID" value="MBL7632660.1"/>
    <property type="molecule type" value="Genomic_DNA"/>
</dbReference>
<dbReference type="Gene3D" id="1.10.357.10">
    <property type="entry name" value="Tetracycline Repressor, domain 2"/>
    <property type="match status" value="1"/>
</dbReference>
<keyword evidence="3" id="KW-0804">Transcription</keyword>
<evidence type="ECO:0000313" key="7">
    <source>
        <dbReference type="Proteomes" id="UP000604475"/>
    </source>
</evidence>
<dbReference type="Pfam" id="PF00440">
    <property type="entry name" value="TetR_N"/>
    <property type="match status" value="1"/>
</dbReference>
<accession>A0A937RLX8</accession>
<dbReference type="InterPro" id="IPR036271">
    <property type="entry name" value="Tet_transcr_reg_TetR-rel_C_sf"/>
</dbReference>
<protein>
    <submittedName>
        <fullName evidence="6">TetR/AcrR family transcriptional regulator</fullName>
    </submittedName>
</protein>
<feature type="DNA-binding region" description="H-T-H motif" evidence="4">
    <location>
        <begin position="39"/>
        <end position="58"/>
    </location>
</feature>
<feature type="domain" description="HTH tetR-type" evidence="5">
    <location>
        <begin position="15"/>
        <end position="76"/>
    </location>
</feature>
<organism evidence="6 7">
    <name type="scientific">Frankia nepalensis</name>
    <dbReference type="NCBI Taxonomy" id="1836974"/>
    <lineage>
        <taxon>Bacteria</taxon>
        <taxon>Bacillati</taxon>
        <taxon>Actinomycetota</taxon>
        <taxon>Actinomycetes</taxon>
        <taxon>Frankiales</taxon>
        <taxon>Frankiaceae</taxon>
        <taxon>Frankia</taxon>
    </lineage>
</organism>
<dbReference type="PANTHER" id="PTHR30055:SF209">
    <property type="entry name" value="POSSIBLE TRANSCRIPTIONAL REGULATORY PROTEIN (PROBABLY TETR-FAMILY)"/>
    <property type="match status" value="1"/>
</dbReference>
<keyword evidence="7" id="KW-1185">Reference proteome</keyword>
<reference evidence="6" key="1">
    <citation type="submission" date="2020-12" db="EMBL/GenBank/DDBJ databases">
        <title>Genomic characterization of non-nitrogen-fixing Frankia strains.</title>
        <authorList>
            <person name="Carlos-Shanley C."/>
            <person name="Guerra T."/>
            <person name="Hahn D."/>
        </authorList>
    </citation>
    <scope>NUCLEOTIDE SEQUENCE</scope>
    <source>
        <strain evidence="6">CN6</strain>
    </source>
</reference>
<gene>
    <name evidence="6" type="ORF">I7412_37020</name>
</gene>
<proteinExistence type="predicted"/>
<dbReference type="InterPro" id="IPR001647">
    <property type="entry name" value="HTH_TetR"/>
</dbReference>
<dbReference type="InterPro" id="IPR009057">
    <property type="entry name" value="Homeodomain-like_sf"/>
</dbReference>
<dbReference type="PANTHER" id="PTHR30055">
    <property type="entry name" value="HTH-TYPE TRANSCRIPTIONAL REGULATOR RUTR"/>
    <property type="match status" value="1"/>
</dbReference>
<dbReference type="GO" id="GO:0000976">
    <property type="term" value="F:transcription cis-regulatory region binding"/>
    <property type="evidence" value="ECO:0007669"/>
    <property type="project" value="TreeGrafter"/>
</dbReference>
<dbReference type="Pfam" id="PF13305">
    <property type="entry name" value="TetR_C_33"/>
    <property type="match status" value="1"/>
</dbReference>
<sequence>MTSKPRTRAGRGEGGRLAEEILLAAEQLLVEAGTEDAVTLRAVAERVGVTTPSVYLHFADKSALLAAVCLKGWAELGATMAAAAEGVADPFEVLRRYGASYVRFGLDHPVQYRLLLMTRASAAVPAGGQPGVTATDVTAAEVVAATAALDQITQVTQLCIDAGLFRGEAQALALSMWAAVHGCVSLLLSMPRFPWPPIEEYVDRTLRMIGFGAGLISRVDAPAGTFGSEVMAAEFDATAARLAARRSAGAVDPPPADPG</sequence>
<dbReference type="InterPro" id="IPR025996">
    <property type="entry name" value="MT1864/Rv1816-like_C"/>
</dbReference>
<dbReference type="GO" id="GO:0003700">
    <property type="term" value="F:DNA-binding transcription factor activity"/>
    <property type="evidence" value="ECO:0007669"/>
    <property type="project" value="TreeGrafter"/>
</dbReference>
<dbReference type="SUPFAM" id="SSF46689">
    <property type="entry name" value="Homeodomain-like"/>
    <property type="match status" value="1"/>
</dbReference>
<dbReference type="InterPro" id="IPR050109">
    <property type="entry name" value="HTH-type_TetR-like_transc_reg"/>
</dbReference>
<name>A0A937RLX8_9ACTN</name>
<keyword evidence="1" id="KW-0805">Transcription regulation</keyword>
<keyword evidence="2 4" id="KW-0238">DNA-binding</keyword>
<evidence type="ECO:0000256" key="2">
    <source>
        <dbReference type="ARBA" id="ARBA00023125"/>
    </source>
</evidence>
<dbReference type="RefSeq" id="WP_203005262.1">
    <property type="nucleotide sequence ID" value="NZ_JADWYU010000091.1"/>
</dbReference>
<evidence type="ECO:0000256" key="3">
    <source>
        <dbReference type="ARBA" id="ARBA00023163"/>
    </source>
</evidence>